<name>A0A7R9MRX4_9ACAR</name>
<evidence type="ECO:0000313" key="2">
    <source>
        <dbReference type="Proteomes" id="UP000728032"/>
    </source>
</evidence>
<dbReference type="AlphaFoldDB" id="A0A7R9MRX4"/>
<protein>
    <submittedName>
        <fullName evidence="1">Uncharacterized protein</fullName>
    </submittedName>
</protein>
<proteinExistence type="predicted"/>
<gene>
    <name evidence="1" type="ORF">ONB1V03_LOCUS21493</name>
</gene>
<keyword evidence="2" id="KW-1185">Reference proteome</keyword>
<dbReference type="Proteomes" id="UP000728032">
    <property type="component" value="Unassembled WGS sequence"/>
</dbReference>
<dbReference type="EMBL" id="CAJPVJ010042140">
    <property type="protein sequence ID" value="CAG2182072.1"/>
    <property type="molecule type" value="Genomic_DNA"/>
</dbReference>
<evidence type="ECO:0000313" key="1">
    <source>
        <dbReference type="EMBL" id="CAD7664935.1"/>
    </source>
</evidence>
<feature type="non-terminal residue" evidence="1">
    <location>
        <position position="1"/>
    </location>
</feature>
<organism evidence="1">
    <name type="scientific">Oppiella nova</name>
    <dbReference type="NCBI Taxonomy" id="334625"/>
    <lineage>
        <taxon>Eukaryota</taxon>
        <taxon>Metazoa</taxon>
        <taxon>Ecdysozoa</taxon>
        <taxon>Arthropoda</taxon>
        <taxon>Chelicerata</taxon>
        <taxon>Arachnida</taxon>
        <taxon>Acari</taxon>
        <taxon>Acariformes</taxon>
        <taxon>Sarcoptiformes</taxon>
        <taxon>Oribatida</taxon>
        <taxon>Brachypylina</taxon>
        <taxon>Oppioidea</taxon>
        <taxon>Oppiidae</taxon>
        <taxon>Oppiella</taxon>
    </lineage>
</organism>
<accession>A0A7R9MRX4</accession>
<dbReference type="EMBL" id="OC956965">
    <property type="protein sequence ID" value="CAD7664935.1"/>
    <property type="molecule type" value="Genomic_DNA"/>
</dbReference>
<sequence length="64" mass="6896">MLEAMEVSNETTIRDSNECKVLFTNTSIGDVLSDACSEIDDTLKRIHSSHKGVIGVIVVDSDGV</sequence>
<reference evidence="1" key="1">
    <citation type="submission" date="2020-11" db="EMBL/GenBank/DDBJ databases">
        <authorList>
            <person name="Tran Van P."/>
        </authorList>
    </citation>
    <scope>NUCLEOTIDE SEQUENCE</scope>
</reference>